<comment type="subcellular location">
    <subcellularLocation>
        <location evidence="1">Membrane</location>
        <topology evidence="1">Multi-pass membrane protein</topology>
    </subcellularLocation>
</comment>
<feature type="compositionally biased region" description="Gly residues" evidence="8">
    <location>
        <begin position="634"/>
        <end position="653"/>
    </location>
</feature>
<evidence type="ECO:0000256" key="3">
    <source>
        <dbReference type="ARBA" id="ARBA00022692"/>
    </source>
</evidence>
<keyword evidence="5" id="KW-0406">Ion transport</keyword>
<reference evidence="13" key="1">
    <citation type="submission" date="2018-11" db="EMBL/GenBank/DDBJ databases">
        <authorList>
            <consortium name="Pathogen Informatics"/>
        </authorList>
    </citation>
    <scope>NUCLEOTIDE SEQUENCE [LARGE SCALE GENOMIC DNA]</scope>
</reference>
<accession>A0A3P7ZX81</accession>
<evidence type="ECO:0000259" key="12">
    <source>
        <dbReference type="Pfam" id="PF25508"/>
    </source>
</evidence>
<keyword evidence="3 9" id="KW-0812">Transmembrane</keyword>
<dbReference type="InterPro" id="IPR050927">
    <property type="entry name" value="TRPM"/>
</dbReference>
<keyword evidence="2" id="KW-0813">Transport</keyword>
<dbReference type="InterPro" id="IPR005821">
    <property type="entry name" value="Ion_trans_dom"/>
</dbReference>
<evidence type="ECO:0000256" key="5">
    <source>
        <dbReference type="ARBA" id="ARBA00023065"/>
    </source>
</evidence>
<feature type="domain" description="TRPM SLOG" evidence="11">
    <location>
        <begin position="218"/>
        <end position="453"/>
    </location>
</feature>
<evidence type="ECO:0000256" key="6">
    <source>
        <dbReference type="ARBA" id="ARBA00023136"/>
    </source>
</evidence>
<dbReference type="InterPro" id="IPR057366">
    <property type="entry name" value="TRPM-like"/>
</dbReference>
<feature type="transmembrane region" description="Helical" evidence="9">
    <location>
        <begin position="1038"/>
        <end position="1057"/>
    </location>
</feature>
<dbReference type="InterPro" id="IPR041491">
    <property type="entry name" value="TRPM_SLOG"/>
</dbReference>
<protein>
    <recommendedName>
        <fullName evidence="14">TRPM SLOG domain-containing protein</fullName>
    </recommendedName>
</protein>
<feature type="domain" description="TRPM-like" evidence="12">
    <location>
        <begin position="712"/>
        <end position="839"/>
    </location>
</feature>
<dbReference type="PANTHER" id="PTHR13800:SF44">
    <property type="entry name" value="TRANSIENT RECEPTOR POTENTIAL CHANNEL"/>
    <property type="match status" value="1"/>
</dbReference>
<feature type="transmembrane region" description="Helical" evidence="9">
    <location>
        <begin position="1189"/>
        <end position="1215"/>
    </location>
</feature>
<dbReference type="PANTHER" id="PTHR13800">
    <property type="entry name" value="TRANSIENT RECEPTOR POTENTIAL CATION CHANNEL, SUBFAMILY M, MEMBER 6"/>
    <property type="match status" value="1"/>
</dbReference>
<evidence type="ECO:0000313" key="13">
    <source>
        <dbReference type="EMBL" id="VDO88774.1"/>
    </source>
</evidence>
<sequence>MPLAPSIKRSFTGGVWPRKGGRSLLGYAIPPPNVHSTDWRDMLAITESKDMVREEEDKRCRPFVLCKLTAKAPAFQPNVRKLSEPHEESFPPLPPLFSQMRFSESDLSLNRAHWITDTFTRRECARFVPTNKYPEKCGCGRLRSAHIDIPSLTISFLNHHGSDYVQKRREPGSDPNATDDQIEIVQPRLRGRRTGKLGERWSLRKHTICLPTNAFGTIEFQGGCLDLHLQPKLARVFRKGLLRAATTTGAWIITSGVDTGVVRHVAAAFEGASSISRNKVVCIGISPWGLLKKRDDGCFHFQDVCVPYYPFSSKTRFTALNNRHSYFLLVDNGSVGRYGAEVILRKRLETYIAQKQKISGGSRSVPVVCVILEGGSCTIRSVLDYVTNVPRVPVVVCDGSGRAADLLAFAHQTVREDGSFPDGVRPQLAELVQRVFDCGGATADKVVTELIMCTQQKHLMTVFRLGEKGGQDVDHAILSALLKGQNLSPADQLALALAWSRVDIARSDIFTSGQDWPQAALHSAMMEALINDRVDFVRLLLENGVNMQRFLTIGRLEELYNTDKGPPNTLYYIVRDVVKVRQGYRYKLPHIGLVVEKLMGNAYKSSYTTSEFRSKYSAFMKKFRVRDASGRGYGGKTCPTGGGSGGRSRGGSGPIAEGVAAASGSRALSNHILWRSAFRRDNPMVMRQTNIGDSRECCSELDDDLSNTGGSDNPRLKEYEFRYPFSELLLWAVLTKRQEMAMCLWQHGEEALAKALVACRLYKSLATEAAEDYLEVEICDELKKYAEEFRVLSLELLEHCYHQDDAQTLQLLTYELSNWGCQTCLSLAVIVNNKQFLAHPCCQILLADLWHGGLRIRSHSNLKVLCGLLFPISIFMLEFKTREELLNQPQVTPWLRPNRNLSMPPMMFRLQQNMNKDQKRSRRVSHGSVQSLNIASVRLLVDVSLAAALRIQRPLKIRRRLYEFYTAPITTFWAWTLSFCLFLAAFTYVLLIRTPPKPTWLEWVLFAYVIAFGMEHFRKFLMSEMQPLGQKLKYFFYNYWNTVTTIAVISFIVGFGMRTFGVLSTGRVILACNSVLWTMKLLDYMSVHPRLGPYITMAGKMILNMSYIIVMLVVSLLAFGLARQSITFPNEDWHWLLVRNIFYKPYFMLYGEVYADEIDNCGDEAWDAHLERGVPITNSTFGDTCVPGFWIPPVLMTFFLLVANILLMSMLIAIFNHIFDQTDEIAQQIWLFQRYRQVMEYESTPFIPPPFTPLSHAALAIRYVKMRLRRKKMFDFSLKLFLNDDQVEKLHDFEEDCMDDLAREKELRKRTSNEERILRTAERTDVILNRLNDLASKEVATRETVSDLDNRLLGIEKTQVSSLFQLFSLQVTLF</sequence>
<dbReference type="Pfam" id="PF18139">
    <property type="entry name" value="LSDAT_euk"/>
    <property type="match status" value="1"/>
</dbReference>
<evidence type="ECO:0000256" key="1">
    <source>
        <dbReference type="ARBA" id="ARBA00004141"/>
    </source>
</evidence>
<evidence type="ECO:0000256" key="2">
    <source>
        <dbReference type="ARBA" id="ARBA00022448"/>
    </source>
</evidence>
<feature type="domain" description="Ion transport" evidence="10">
    <location>
        <begin position="972"/>
        <end position="1224"/>
    </location>
</feature>
<organism evidence="13">
    <name type="scientific">Heligmosomoides polygyrus</name>
    <name type="common">Parasitic roundworm</name>
    <dbReference type="NCBI Taxonomy" id="6339"/>
    <lineage>
        <taxon>Eukaryota</taxon>
        <taxon>Metazoa</taxon>
        <taxon>Ecdysozoa</taxon>
        <taxon>Nematoda</taxon>
        <taxon>Chromadorea</taxon>
        <taxon>Rhabditida</taxon>
        <taxon>Rhabditina</taxon>
        <taxon>Rhabditomorpha</taxon>
        <taxon>Strongyloidea</taxon>
        <taxon>Heligmosomidae</taxon>
        <taxon>Heligmosomoides</taxon>
    </lineage>
</organism>
<evidence type="ECO:0000256" key="7">
    <source>
        <dbReference type="ARBA" id="ARBA00023303"/>
    </source>
</evidence>
<evidence type="ECO:0000259" key="10">
    <source>
        <dbReference type="Pfam" id="PF00520"/>
    </source>
</evidence>
<dbReference type="Pfam" id="PF00520">
    <property type="entry name" value="Ion_trans"/>
    <property type="match status" value="1"/>
</dbReference>
<evidence type="ECO:0000259" key="11">
    <source>
        <dbReference type="Pfam" id="PF18139"/>
    </source>
</evidence>
<dbReference type="GO" id="GO:0005886">
    <property type="term" value="C:plasma membrane"/>
    <property type="evidence" value="ECO:0007669"/>
    <property type="project" value="TreeGrafter"/>
</dbReference>
<dbReference type="EMBL" id="UZAH01027123">
    <property type="protein sequence ID" value="VDO88774.1"/>
    <property type="molecule type" value="Genomic_DNA"/>
</dbReference>
<evidence type="ECO:0000256" key="8">
    <source>
        <dbReference type="SAM" id="MobiDB-lite"/>
    </source>
</evidence>
<dbReference type="GO" id="GO:0030001">
    <property type="term" value="P:metal ion transport"/>
    <property type="evidence" value="ECO:0007669"/>
    <property type="project" value="TreeGrafter"/>
</dbReference>
<keyword evidence="4 9" id="KW-1133">Transmembrane helix</keyword>
<feature type="transmembrane region" description="Helical" evidence="9">
    <location>
        <begin position="1102"/>
        <end position="1122"/>
    </location>
</feature>
<dbReference type="GO" id="GO:0005261">
    <property type="term" value="F:monoatomic cation channel activity"/>
    <property type="evidence" value="ECO:0007669"/>
    <property type="project" value="TreeGrafter"/>
</dbReference>
<gene>
    <name evidence="13" type="ORF">HPBE_LOCUS11489</name>
</gene>
<feature type="region of interest" description="Disordered" evidence="8">
    <location>
        <begin position="634"/>
        <end position="656"/>
    </location>
</feature>
<evidence type="ECO:0000256" key="4">
    <source>
        <dbReference type="ARBA" id="ARBA00022989"/>
    </source>
</evidence>
<feature type="transmembrane region" description="Helical" evidence="9">
    <location>
        <begin position="1000"/>
        <end position="1017"/>
    </location>
</feature>
<dbReference type="Pfam" id="PF25508">
    <property type="entry name" value="TRPM2"/>
    <property type="match status" value="2"/>
</dbReference>
<proteinExistence type="predicted"/>
<name>A0A3P7ZX81_HELPZ</name>
<keyword evidence="6 9" id="KW-0472">Membrane</keyword>
<feature type="transmembrane region" description="Helical" evidence="9">
    <location>
        <begin position="972"/>
        <end position="994"/>
    </location>
</feature>
<evidence type="ECO:0008006" key="14">
    <source>
        <dbReference type="Google" id="ProtNLM"/>
    </source>
</evidence>
<dbReference type="OrthoDB" id="301415at2759"/>
<keyword evidence="7" id="KW-0407">Ion channel</keyword>
<evidence type="ECO:0000256" key="9">
    <source>
        <dbReference type="SAM" id="Phobius"/>
    </source>
</evidence>
<feature type="domain" description="TRPM-like" evidence="12">
    <location>
        <begin position="508"/>
        <end position="617"/>
    </location>
</feature>